<evidence type="ECO:0000313" key="2">
    <source>
        <dbReference type="Proteomes" id="UP000193334"/>
    </source>
</evidence>
<keyword evidence="2" id="KW-1185">Reference proteome</keyword>
<dbReference type="Gene3D" id="3.90.550.10">
    <property type="entry name" value="Spore Coat Polysaccharide Biosynthesis Protein SpsA, Chain A"/>
    <property type="match status" value="1"/>
</dbReference>
<name>A0A1W6LIX0_9BACT</name>
<accession>A0A1W6LIX0</accession>
<keyword evidence="1" id="KW-0808">Transferase</keyword>
<evidence type="ECO:0000313" key="1">
    <source>
        <dbReference type="EMBL" id="ARN55709.1"/>
    </source>
</evidence>
<reference evidence="2" key="1">
    <citation type="submission" date="2017-04" db="EMBL/GenBank/DDBJ databases">
        <title>Comparative genomics and description of representatives of a novel lineage of planctomycetes thriving in anoxic sediments.</title>
        <authorList>
            <person name="Spring S."/>
            <person name="Bunk B."/>
            <person name="Sproer C."/>
        </authorList>
    </citation>
    <scope>NUCLEOTIDE SEQUENCE [LARGE SCALE GENOMIC DNA]</scope>
    <source>
        <strain evidence="2">ST-PulAB-D4</strain>
    </source>
</reference>
<dbReference type="AlphaFoldDB" id="A0A1W6LIX0"/>
<dbReference type="RefSeq" id="WP_085754440.1">
    <property type="nucleotide sequence ID" value="NZ_CP021023.1"/>
</dbReference>
<dbReference type="STRING" id="1941349.STSP1_00073"/>
<dbReference type="KEGG" id="pbp:STSP1_00073"/>
<protein>
    <submittedName>
        <fullName evidence="1">UDP-N-acetylglucosamine diphosphorylase/glucosamine-1-phosphate N-acetyltransferase</fullName>
    </submittedName>
</protein>
<dbReference type="GO" id="GO:0016740">
    <property type="term" value="F:transferase activity"/>
    <property type="evidence" value="ECO:0007669"/>
    <property type="project" value="UniProtKB-KW"/>
</dbReference>
<gene>
    <name evidence="1" type="ORF">STSP1_00073</name>
</gene>
<organism evidence="1 2">
    <name type="scientific">Sedimentisphaera salicampi</name>
    <dbReference type="NCBI Taxonomy" id="1941349"/>
    <lineage>
        <taxon>Bacteria</taxon>
        <taxon>Pseudomonadati</taxon>
        <taxon>Planctomycetota</taxon>
        <taxon>Phycisphaerae</taxon>
        <taxon>Sedimentisphaerales</taxon>
        <taxon>Sedimentisphaeraceae</taxon>
        <taxon>Sedimentisphaera</taxon>
    </lineage>
</organism>
<dbReference type="Proteomes" id="UP000193334">
    <property type="component" value="Chromosome"/>
</dbReference>
<dbReference type="SUPFAM" id="SSF53448">
    <property type="entry name" value="Nucleotide-diphospho-sugar transferases"/>
    <property type="match status" value="1"/>
</dbReference>
<sequence length="304" mass="34310">MKPSLVVMAAGMGSRYGGLKQLDSVGPSGESIIEYSLYDAVRAGFGKVVFVVREEFKQLFHDKIGSVVQDINGFDVDYACQELDAMLRGRKIPEGRTKPWGTGHAVLTTKELIDTPFAVINADDFYGKHAFEVMAGFLSQNCGSGEYAMSGFLLKNTLSEYGSVSRGLCTTDERGFLKKVEEYKEIYWKDGEVFSSLESGEEIKMNPETMTSMNFWGFQQDIYEHLEQQFHQFIDEYGSELKSEFFIPNVVDTLISENKACVNVLPTSGEWFGVTYKEDKPLVRNNIAKLTEKGIYPENLWEKK</sequence>
<dbReference type="InterPro" id="IPR029044">
    <property type="entry name" value="Nucleotide-diphossugar_trans"/>
</dbReference>
<dbReference type="EMBL" id="CP021023">
    <property type="protein sequence ID" value="ARN55709.1"/>
    <property type="molecule type" value="Genomic_DNA"/>
</dbReference>
<proteinExistence type="predicted"/>